<sequence length="131" mass="14844">MFTTRRGLLAPQNTFLETVLRRCDGPSKKLGYFQRCLRNSVSFSDYFIYLSADSCFLLANARILDFPIVYASAGFAKLTGFSRVEVLQKAGLCPFLHGPQTSRAAIDAMEKAFKEQKPEQSELILYRKNCE</sequence>
<dbReference type="InterPro" id="IPR000014">
    <property type="entry name" value="PAS"/>
</dbReference>
<dbReference type="EMBL" id="SUNJ01012272">
    <property type="protein sequence ID" value="TPP58195.1"/>
    <property type="molecule type" value="Genomic_DNA"/>
</dbReference>
<evidence type="ECO:0000259" key="1">
    <source>
        <dbReference type="Pfam" id="PF13426"/>
    </source>
</evidence>
<dbReference type="Gene3D" id="3.30.450.20">
    <property type="entry name" value="PAS domain"/>
    <property type="match status" value="1"/>
</dbReference>
<dbReference type="OrthoDB" id="447251at2759"/>
<reference evidence="2 3" key="1">
    <citation type="submission" date="2019-04" db="EMBL/GenBank/DDBJ databases">
        <title>Annotation for the trematode Fasciola gigantica.</title>
        <authorList>
            <person name="Choi Y.-J."/>
        </authorList>
    </citation>
    <scope>NUCLEOTIDE SEQUENCE [LARGE SCALE GENOMIC DNA]</scope>
    <source>
        <strain evidence="2">Uganda_cow_1</strain>
    </source>
</reference>
<comment type="caution">
    <text evidence="2">The sequence shown here is derived from an EMBL/GenBank/DDBJ whole genome shotgun (WGS) entry which is preliminary data.</text>
</comment>
<name>A0A504YD67_FASGI</name>
<dbReference type="PANTHER" id="PTHR10217">
    <property type="entry name" value="VOLTAGE AND LIGAND GATED POTASSIUM CHANNEL"/>
    <property type="match status" value="1"/>
</dbReference>
<dbReference type="GO" id="GO:0005249">
    <property type="term" value="F:voltage-gated potassium channel activity"/>
    <property type="evidence" value="ECO:0007669"/>
    <property type="project" value="TreeGrafter"/>
</dbReference>
<dbReference type="Proteomes" id="UP000316759">
    <property type="component" value="Unassembled WGS sequence"/>
</dbReference>
<dbReference type="PANTHER" id="PTHR10217:SF435">
    <property type="entry name" value="POTASSIUM VOLTAGE-GATED CHANNEL PROTEIN EAG"/>
    <property type="match status" value="1"/>
</dbReference>
<evidence type="ECO:0000313" key="2">
    <source>
        <dbReference type="EMBL" id="TPP58195.1"/>
    </source>
</evidence>
<evidence type="ECO:0000313" key="3">
    <source>
        <dbReference type="Proteomes" id="UP000316759"/>
    </source>
</evidence>
<accession>A0A504YD67</accession>
<keyword evidence="3" id="KW-1185">Reference proteome</keyword>
<dbReference type="GO" id="GO:0008076">
    <property type="term" value="C:voltage-gated potassium channel complex"/>
    <property type="evidence" value="ECO:0007669"/>
    <property type="project" value="TreeGrafter"/>
</dbReference>
<dbReference type="GO" id="GO:0042391">
    <property type="term" value="P:regulation of membrane potential"/>
    <property type="evidence" value="ECO:0007669"/>
    <property type="project" value="TreeGrafter"/>
</dbReference>
<feature type="domain" description="PAS" evidence="1">
    <location>
        <begin position="64"/>
        <end position="129"/>
    </location>
</feature>
<proteinExistence type="predicted"/>
<dbReference type="AlphaFoldDB" id="A0A504YD67"/>
<dbReference type="SUPFAM" id="SSF55785">
    <property type="entry name" value="PYP-like sensor domain (PAS domain)"/>
    <property type="match status" value="1"/>
</dbReference>
<dbReference type="STRING" id="46835.A0A504YD67"/>
<dbReference type="InterPro" id="IPR035965">
    <property type="entry name" value="PAS-like_dom_sf"/>
</dbReference>
<organism evidence="2 3">
    <name type="scientific">Fasciola gigantica</name>
    <name type="common">Giant liver fluke</name>
    <dbReference type="NCBI Taxonomy" id="46835"/>
    <lineage>
        <taxon>Eukaryota</taxon>
        <taxon>Metazoa</taxon>
        <taxon>Spiralia</taxon>
        <taxon>Lophotrochozoa</taxon>
        <taxon>Platyhelminthes</taxon>
        <taxon>Trematoda</taxon>
        <taxon>Digenea</taxon>
        <taxon>Plagiorchiida</taxon>
        <taxon>Echinostomata</taxon>
        <taxon>Echinostomatoidea</taxon>
        <taxon>Fasciolidae</taxon>
        <taxon>Fasciola</taxon>
    </lineage>
</organism>
<gene>
    <name evidence="2" type="ORF">FGIG_03774</name>
</gene>
<protein>
    <submittedName>
        <fullName evidence="2">Potassium voltage-gated channel protein eag</fullName>
    </submittedName>
</protein>
<dbReference type="Pfam" id="PF13426">
    <property type="entry name" value="PAS_9"/>
    <property type="match status" value="1"/>
</dbReference>
<dbReference type="InterPro" id="IPR050818">
    <property type="entry name" value="KCNH_animal-type"/>
</dbReference>